<comment type="caution">
    <text evidence="2">The sequence shown here is derived from an EMBL/GenBank/DDBJ whole genome shotgun (WGS) entry which is preliminary data.</text>
</comment>
<accession>A0A8K0CY87</accession>
<evidence type="ECO:0000313" key="3">
    <source>
        <dbReference type="Proteomes" id="UP000801492"/>
    </source>
</evidence>
<dbReference type="Pfam" id="PF01391">
    <property type="entry name" value="Collagen"/>
    <property type="match status" value="1"/>
</dbReference>
<evidence type="ECO:0000313" key="2">
    <source>
        <dbReference type="EMBL" id="KAF2892998.1"/>
    </source>
</evidence>
<dbReference type="InterPro" id="IPR051485">
    <property type="entry name" value="SR-CTD_assoc_factor"/>
</dbReference>
<feature type="compositionally biased region" description="Pro residues" evidence="1">
    <location>
        <begin position="682"/>
        <end position="703"/>
    </location>
</feature>
<dbReference type="InterPro" id="IPR008160">
    <property type="entry name" value="Collagen"/>
</dbReference>
<dbReference type="PANTHER" id="PTHR23140:SF4">
    <property type="entry name" value="PROTEIN CBR-NRD-1"/>
    <property type="match status" value="1"/>
</dbReference>
<dbReference type="EMBL" id="VTPC01008294">
    <property type="protein sequence ID" value="KAF2892998.1"/>
    <property type="molecule type" value="Genomic_DNA"/>
</dbReference>
<feature type="compositionally biased region" description="Pro residues" evidence="1">
    <location>
        <begin position="205"/>
        <end position="219"/>
    </location>
</feature>
<reference evidence="2" key="1">
    <citation type="submission" date="2019-08" db="EMBL/GenBank/DDBJ databases">
        <title>The genome of the North American firefly Photinus pyralis.</title>
        <authorList>
            <consortium name="Photinus pyralis genome working group"/>
            <person name="Fallon T.R."/>
            <person name="Sander Lower S.E."/>
            <person name="Weng J.-K."/>
        </authorList>
    </citation>
    <scope>NUCLEOTIDE SEQUENCE</scope>
    <source>
        <strain evidence="2">TRF0915ILg1</strain>
        <tissue evidence="2">Whole body</tissue>
    </source>
</reference>
<dbReference type="AlphaFoldDB" id="A0A8K0CY87"/>
<gene>
    <name evidence="2" type="ORF">ILUMI_13174</name>
</gene>
<sequence>MHRRQDAARCLQKLKNHKMQGKAITIAWAPGKGVKGKDLKDYWEVDLGVSYIPWSKLKPDVDIEMLEDGGMIDEDTMPTWLKNKVNQQVTKLIQPPQPPLMANEIMEVTASSATTVVPSPGTTIDTSQPPPIPGGGILQPPGLPLPIVSPFQLNNRLLSAVGMNLPPGIMPNVPIGVPPPNMPHGAMMANQLLGIGSPFAQGPPGLLPPPLSLPTPDKPPTSAAESMQTAAESVLGLPFTMMPTQPPMSIPPPHEDNMDVEMEDAAERIDKQPPLSDQLLAALGQQNNETTLSAAVSRLHAVTSQRPNPGGLGSDDYDNHRDRRDERVSRGRERDRDKDRDHRDRSGRRSSRDRNRDRDRERDRRDDRRDRMNRWGDRDRKDRDRNDREDRRDRSEKSLNDRLREMAHQSAFPNRDRSRGQSCENQDRYENPPDCPPSLLDRPMFPPQYNNDNSQDHRDPDMMDHEQMDRNDRFRPPPNEEFDPRRRRGPDSWIEGPEFDRPSFEGPPRPLLDRDDNGPHRPFFNRDDNGPRPHFNRDDNGPPRPLLDRDEMYMEEDRFMRRDHMDEYREEPPMGMRDDVRGPPGFGPGPGMGPGPGGPGPGIGPRTGPGGGPRPDFWCPPRPMRGHGPDFFPRGRPPGPHKFHPRGPHMRGPRPPGPHGMRPNFQPRFDGPPEFFRGPPGMHGPPGPPGMHGPPGPHGPHGPPGLHGPHGPPGPHGPRGPPMHFDDPHHMPSHRRRDDRRHFRPDFGGGDENMEHHPRDRRTRWGNSPRAEDSTFNEQSDVGVPGDDSNEQPADQEVTGGDVVGEEECSESYQDTAEPEGGNSTPLHDEPQEQVNDEQDDAPQETNTEDTNGEAPADDVQE</sequence>
<protein>
    <recommendedName>
        <fullName evidence="4">Splicing factor, arginine/serine-rich 15</fullName>
    </recommendedName>
</protein>
<feature type="region of interest" description="Disordered" evidence="1">
    <location>
        <begin position="202"/>
        <end position="229"/>
    </location>
</feature>
<feature type="compositionally biased region" description="Basic residues" evidence="1">
    <location>
        <begin position="639"/>
        <end position="652"/>
    </location>
</feature>
<feature type="region of interest" description="Disordered" evidence="1">
    <location>
        <begin position="301"/>
        <end position="862"/>
    </location>
</feature>
<evidence type="ECO:0000256" key="1">
    <source>
        <dbReference type="SAM" id="MobiDB-lite"/>
    </source>
</evidence>
<feature type="compositionally biased region" description="Pro residues" evidence="1">
    <location>
        <begin position="710"/>
        <end position="721"/>
    </location>
</feature>
<keyword evidence="3" id="KW-1185">Reference proteome</keyword>
<dbReference type="PANTHER" id="PTHR23140">
    <property type="entry name" value="RNA PROCESSING PROTEIN LD23810P"/>
    <property type="match status" value="1"/>
</dbReference>
<dbReference type="GO" id="GO:0003723">
    <property type="term" value="F:RNA binding"/>
    <property type="evidence" value="ECO:0007669"/>
    <property type="project" value="TreeGrafter"/>
</dbReference>
<feature type="compositionally biased region" description="Basic and acidic residues" evidence="1">
    <location>
        <begin position="350"/>
        <end position="407"/>
    </location>
</feature>
<organism evidence="2 3">
    <name type="scientific">Ignelater luminosus</name>
    <name type="common">Cucubano</name>
    <name type="synonym">Pyrophorus luminosus</name>
    <dbReference type="NCBI Taxonomy" id="2038154"/>
    <lineage>
        <taxon>Eukaryota</taxon>
        <taxon>Metazoa</taxon>
        <taxon>Ecdysozoa</taxon>
        <taxon>Arthropoda</taxon>
        <taxon>Hexapoda</taxon>
        <taxon>Insecta</taxon>
        <taxon>Pterygota</taxon>
        <taxon>Neoptera</taxon>
        <taxon>Endopterygota</taxon>
        <taxon>Coleoptera</taxon>
        <taxon>Polyphaga</taxon>
        <taxon>Elateriformia</taxon>
        <taxon>Elateroidea</taxon>
        <taxon>Elateridae</taxon>
        <taxon>Agrypninae</taxon>
        <taxon>Pyrophorini</taxon>
        <taxon>Ignelater</taxon>
    </lineage>
</organism>
<feature type="compositionally biased region" description="Acidic residues" evidence="1">
    <location>
        <begin position="835"/>
        <end position="862"/>
    </location>
</feature>
<feature type="compositionally biased region" description="Basic and acidic residues" evidence="1">
    <location>
        <begin position="454"/>
        <end position="475"/>
    </location>
</feature>
<feature type="compositionally biased region" description="Basic and acidic residues" evidence="1">
    <location>
        <begin position="414"/>
        <end position="431"/>
    </location>
</feature>
<dbReference type="Proteomes" id="UP000801492">
    <property type="component" value="Unassembled WGS sequence"/>
</dbReference>
<evidence type="ECO:0008006" key="4">
    <source>
        <dbReference type="Google" id="ProtNLM"/>
    </source>
</evidence>
<proteinExistence type="predicted"/>
<dbReference type="OrthoDB" id="79367at2759"/>
<feature type="compositionally biased region" description="Basic and acidic residues" evidence="1">
    <location>
        <begin position="317"/>
        <end position="344"/>
    </location>
</feature>
<feature type="compositionally biased region" description="Pro residues" evidence="1">
    <location>
        <begin position="585"/>
        <end position="599"/>
    </location>
</feature>
<name>A0A8K0CY87_IGNLU</name>
<dbReference type="GO" id="GO:0005634">
    <property type="term" value="C:nucleus"/>
    <property type="evidence" value="ECO:0007669"/>
    <property type="project" value="TreeGrafter"/>
</dbReference>
<feature type="compositionally biased region" description="Basic and acidic residues" evidence="1">
    <location>
        <begin position="511"/>
        <end position="581"/>
    </location>
</feature>
<feature type="compositionally biased region" description="Gly residues" evidence="1">
    <location>
        <begin position="600"/>
        <end position="613"/>
    </location>
</feature>